<feature type="compositionally biased region" description="Basic and acidic residues" evidence="1">
    <location>
        <begin position="49"/>
        <end position="58"/>
    </location>
</feature>
<dbReference type="OMA" id="MDNDYKS"/>
<feature type="compositionally biased region" description="Acidic residues" evidence="1">
    <location>
        <begin position="81"/>
        <end position="93"/>
    </location>
</feature>
<accession>A0A4P7NFW3</accession>
<dbReference type="Proteomes" id="UP000294847">
    <property type="component" value="Chromosome 4"/>
</dbReference>
<name>A0A4P7NFW3_PYROR</name>
<dbReference type="VEuPathDB" id="FungiDB:M_BR32_EuGene_00036131"/>
<evidence type="ECO:0000256" key="1">
    <source>
        <dbReference type="SAM" id="MobiDB-lite"/>
    </source>
</evidence>
<evidence type="ECO:0000313" key="2">
    <source>
        <dbReference type="EMBL" id="QBZ60753.1"/>
    </source>
</evidence>
<gene>
    <name evidence="2" type="ORF">PoMZ_07695</name>
</gene>
<evidence type="ECO:0000313" key="3">
    <source>
        <dbReference type="Proteomes" id="UP000294847"/>
    </source>
</evidence>
<protein>
    <submittedName>
        <fullName evidence="2">Uncharacterized protein</fullName>
    </submittedName>
</protein>
<feature type="region of interest" description="Disordered" evidence="1">
    <location>
        <begin position="1"/>
        <end position="93"/>
    </location>
</feature>
<feature type="compositionally biased region" description="Polar residues" evidence="1">
    <location>
        <begin position="1"/>
        <end position="20"/>
    </location>
</feature>
<organism evidence="2 3">
    <name type="scientific">Pyricularia oryzae</name>
    <name type="common">Rice blast fungus</name>
    <name type="synonym">Magnaporthe oryzae</name>
    <dbReference type="NCBI Taxonomy" id="318829"/>
    <lineage>
        <taxon>Eukaryota</taxon>
        <taxon>Fungi</taxon>
        <taxon>Dikarya</taxon>
        <taxon>Ascomycota</taxon>
        <taxon>Pezizomycotina</taxon>
        <taxon>Sordariomycetes</taxon>
        <taxon>Sordariomycetidae</taxon>
        <taxon>Magnaporthales</taxon>
        <taxon>Pyriculariaceae</taxon>
        <taxon>Pyricularia</taxon>
    </lineage>
</organism>
<proteinExistence type="predicted"/>
<reference evidence="2 3" key="1">
    <citation type="journal article" date="2019" name="Mol. Biol. Evol.">
        <title>Blast fungal genomes show frequent chromosomal changes, gene gains and losses, and effector gene turnover.</title>
        <authorList>
            <person name="Gomez Luciano L.B."/>
            <person name="Jason Tsai I."/>
            <person name="Chuma I."/>
            <person name="Tosa Y."/>
            <person name="Chen Y.H."/>
            <person name="Li J.Y."/>
            <person name="Li M.Y."/>
            <person name="Jade Lu M.Y."/>
            <person name="Nakayashiki H."/>
            <person name="Li W.H."/>
        </authorList>
    </citation>
    <scope>NUCLEOTIDE SEQUENCE [LARGE SCALE GENOMIC DNA]</scope>
    <source>
        <strain evidence="2">MZ5-1-6</strain>
    </source>
</reference>
<dbReference type="EMBL" id="CP034207">
    <property type="protein sequence ID" value="QBZ60753.1"/>
    <property type="molecule type" value="Genomic_DNA"/>
</dbReference>
<sequence length="93" mass="9853">MSPSNDSVPSGNVSDNSYMSKASDPVPVVGDAQEVESSINPGQEDSDATLERDDKDAIDTSNIIDEPRAKPGKGALAEKDYSDEELVQEGDQP</sequence>
<dbReference type="AlphaFoldDB" id="A0A4P7NFW3"/>